<accession>A0A9P8G8J4</accession>
<proteinExistence type="predicted"/>
<reference evidence="1" key="1">
    <citation type="journal article" date="2021" name="J Fungi (Basel)">
        <title>Virulence traits and population genomics of the black yeast Aureobasidium melanogenum.</title>
        <authorList>
            <person name="Cernosa A."/>
            <person name="Sun X."/>
            <person name="Gostincar C."/>
            <person name="Fang C."/>
            <person name="Gunde-Cimerman N."/>
            <person name="Song Z."/>
        </authorList>
    </citation>
    <scope>NUCLEOTIDE SEQUENCE</scope>
    <source>
        <strain evidence="1">EXF-9298</strain>
    </source>
</reference>
<dbReference type="AlphaFoldDB" id="A0A9P8G8J4"/>
<name>A0A9P8G8J4_AURME</name>
<feature type="non-terminal residue" evidence="1">
    <location>
        <position position="68"/>
    </location>
</feature>
<evidence type="ECO:0000313" key="2">
    <source>
        <dbReference type="Proteomes" id="UP000729357"/>
    </source>
</evidence>
<organism evidence="1 2">
    <name type="scientific">Aureobasidium melanogenum</name>
    <name type="common">Aureobasidium pullulans var. melanogenum</name>
    <dbReference type="NCBI Taxonomy" id="46634"/>
    <lineage>
        <taxon>Eukaryota</taxon>
        <taxon>Fungi</taxon>
        <taxon>Dikarya</taxon>
        <taxon>Ascomycota</taxon>
        <taxon>Pezizomycotina</taxon>
        <taxon>Dothideomycetes</taxon>
        <taxon>Dothideomycetidae</taxon>
        <taxon>Dothideales</taxon>
        <taxon>Saccotheciaceae</taxon>
        <taxon>Aureobasidium</taxon>
    </lineage>
</organism>
<dbReference type="EMBL" id="JAHFXS010000001">
    <property type="protein sequence ID" value="KAG9991699.1"/>
    <property type="molecule type" value="Genomic_DNA"/>
</dbReference>
<dbReference type="Proteomes" id="UP000729357">
    <property type="component" value="Unassembled WGS sequence"/>
</dbReference>
<comment type="caution">
    <text evidence="1">The sequence shown here is derived from an EMBL/GenBank/DDBJ whole genome shotgun (WGS) entry which is preliminary data.</text>
</comment>
<evidence type="ECO:0000313" key="1">
    <source>
        <dbReference type="EMBL" id="KAG9991699.1"/>
    </source>
</evidence>
<sequence length="68" mass="7967">MDVLSPGQYLLSQCLVVWRIPLHAVQYHSYAPAFWLHMSGRRVLYRNSMLSRQLLEFLGTQRTLSLFA</sequence>
<keyword evidence="2" id="KW-1185">Reference proteome</keyword>
<protein>
    <submittedName>
        <fullName evidence="1">Uncharacterized protein</fullName>
    </submittedName>
</protein>
<reference evidence="1" key="2">
    <citation type="submission" date="2021-08" db="EMBL/GenBank/DDBJ databases">
        <authorList>
            <person name="Gostincar C."/>
            <person name="Sun X."/>
            <person name="Song Z."/>
            <person name="Gunde-Cimerman N."/>
        </authorList>
    </citation>
    <scope>NUCLEOTIDE SEQUENCE</scope>
    <source>
        <strain evidence="1">EXF-9298</strain>
    </source>
</reference>
<gene>
    <name evidence="1" type="ORF">KCU98_g231</name>
</gene>